<dbReference type="AlphaFoldDB" id="A0A9P9ECM5"/>
<evidence type="ECO:0000313" key="2">
    <source>
        <dbReference type="Proteomes" id="UP000717696"/>
    </source>
</evidence>
<sequence length="498" mass="55601">MTSNPNHLQQVHIEYSHEGYKPVAHCAPEHTTYAREQDMLEAGLLGRCPAHLWPHASHTAACPRPILITKSHQQQLDDLHKALTAAITDIVSRWWTDDDARFPERMPLDKREEELLQWLEGQVMCGNLNKFPACLGSWRPDFLVEDNPDDTAARENIRITEINARFSFNGFMHQAYGQQALGVFDMGPTLADATDAEKILDGLFGLFQRDLPLHLLKGEENGIDIHMFTDAVRRRLGVIPTLITPADLRLLPGPQSKGGLRLCCIVNKDREAPANSSLLTNDAGEVVEEIHQVGLELHQRELLALDPEMLRQISLRCFNDMRTILLVHDKRMLGIVKQELQPLVARKVITQMQAKVLERGIVDTILPASDEMDRLLQACKLCPELKDAYILKPIRGGKGAGIVFGDEVGSEEWQAALEQLRCPGDVSAATCVVQRLIVPRRYHLVLKASGDRVQWPLVGTYHVVGGKFLGLGTWRSSSGRVCAVSTGGSWICSVIRED</sequence>
<gene>
    <name evidence="1" type="ORF">B0J13DRAFT_506644</name>
</gene>
<dbReference type="Proteomes" id="UP000717696">
    <property type="component" value="Unassembled WGS sequence"/>
</dbReference>
<dbReference type="OrthoDB" id="2117718at2759"/>
<proteinExistence type="predicted"/>
<evidence type="ECO:0000313" key="1">
    <source>
        <dbReference type="EMBL" id="KAH7136899.1"/>
    </source>
</evidence>
<accession>A0A9P9ECM5</accession>
<comment type="caution">
    <text evidence="1">The sequence shown here is derived from an EMBL/GenBank/DDBJ whole genome shotgun (WGS) entry which is preliminary data.</text>
</comment>
<keyword evidence="2" id="KW-1185">Reference proteome</keyword>
<name>A0A9P9ECM5_9HYPO</name>
<dbReference type="EMBL" id="JAGMUU010000016">
    <property type="protein sequence ID" value="KAH7136899.1"/>
    <property type="molecule type" value="Genomic_DNA"/>
</dbReference>
<dbReference type="SUPFAM" id="SSF56059">
    <property type="entry name" value="Glutathione synthetase ATP-binding domain-like"/>
    <property type="match status" value="1"/>
</dbReference>
<organism evidence="1 2">
    <name type="scientific">Dactylonectria estremocensis</name>
    <dbReference type="NCBI Taxonomy" id="1079267"/>
    <lineage>
        <taxon>Eukaryota</taxon>
        <taxon>Fungi</taxon>
        <taxon>Dikarya</taxon>
        <taxon>Ascomycota</taxon>
        <taxon>Pezizomycotina</taxon>
        <taxon>Sordariomycetes</taxon>
        <taxon>Hypocreomycetidae</taxon>
        <taxon>Hypocreales</taxon>
        <taxon>Nectriaceae</taxon>
        <taxon>Dactylonectria</taxon>
    </lineage>
</organism>
<reference evidence="1" key="1">
    <citation type="journal article" date="2021" name="Nat. Commun.">
        <title>Genetic determinants of endophytism in the Arabidopsis root mycobiome.</title>
        <authorList>
            <person name="Mesny F."/>
            <person name="Miyauchi S."/>
            <person name="Thiergart T."/>
            <person name="Pickel B."/>
            <person name="Atanasova L."/>
            <person name="Karlsson M."/>
            <person name="Huettel B."/>
            <person name="Barry K.W."/>
            <person name="Haridas S."/>
            <person name="Chen C."/>
            <person name="Bauer D."/>
            <person name="Andreopoulos W."/>
            <person name="Pangilinan J."/>
            <person name="LaButti K."/>
            <person name="Riley R."/>
            <person name="Lipzen A."/>
            <person name="Clum A."/>
            <person name="Drula E."/>
            <person name="Henrissat B."/>
            <person name="Kohler A."/>
            <person name="Grigoriev I.V."/>
            <person name="Martin F.M."/>
            <person name="Hacquard S."/>
        </authorList>
    </citation>
    <scope>NUCLEOTIDE SEQUENCE</scope>
    <source>
        <strain evidence="1">MPI-CAGE-AT-0021</strain>
    </source>
</reference>
<protein>
    <submittedName>
        <fullName evidence="1">Uncharacterized protein</fullName>
    </submittedName>
</protein>